<dbReference type="InterPro" id="IPR021335">
    <property type="entry name" value="DUF2948"/>
</dbReference>
<organism evidence="1 2">
    <name type="scientific">Cohaesibacter gelatinilyticus</name>
    <dbReference type="NCBI Taxonomy" id="372072"/>
    <lineage>
        <taxon>Bacteria</taxon>
        <taxon>Pseudomonadati</taxon>
        <taxon>Pseudomonadota</taxon>
        <taxon>Alphaproteobacteria</taxon>
        <taxon>Hyphomicrobiales</taxon>
        <taxon>Cohaesibacteraceae</taxon>
    </lineage>
</organism>
<protein>
    <recommendedName>
        <fullName evidence="3">DUF2948 family protein</fullName>
    </recommendedName>
</protein>
<dbReference type="Pfam" id="PF11164">
    <property type="entry name" value="DUF2948"/>
    <property type="match status" value="1"/>
</dbReference>
<sequence length="165" mass="18249">MTPLKLAALDAEDLEILSSHSQDAVVKVGDISWLKSEHRLVIAMHRFAWEQALSQKKGLFAPKPTYERRQSVLHFDQVLGVQARNIKMQAKDAVLNLLAITFESEGEGPGGNVTLVFAGDAELRLKVDCIESQLADAGSAWETENLPEHEAAETFEELLKDQPQA</sequence>
<dbReference type="Proteomes" id="UP000219439">
    <property type="component" value="Unassembled WGS sequence"/>
</dbReference>
<evidence type="ECO:0000313" key="1">
    <source>
        <dbReference type="EMBL" id="SNZ05293.1"/>
    </source>
</evidence>
<proteinExistence type="predicted"/>
<dbReference type="AlphaFoldDB" id="A0A285N8Q4"/>
<accession>A0A285N8Q4</accession>
<name>A0A285N8Q4_9HYPH</name>
<evidence type="ECO:0008006" key="3">
    <source>
        <dbReference type="Google" id="ProtNLM"/>
    </source>
</evidence>
<dbReference type="OrthoDB" id="9806367at2"/>
<gene>
    <name evidence="1" type="ORF">SAMN06265368_0083</name>
</gene>
<evidence type="ECO:0000313" key="2">
    <source>
        <dbReference type="Proteomes" id="UP000219439"/>
    </source>
</evidence>
<reference evidence="1 2" key="1">
    <citation type="submission" date="2017-09" db="EMBL/GenBank/DDBJ databases">
        <authorList>
            <person name="Ehlers B."/>
            <person name="Leendertz F.H."/>
        </authorList>
    </citation>
    <scope>NUCLEOTIDE SEQUENCE [LARGE SCALE GENOMIC DNA]</scope>
    <source>
        <strain evidence="1 2">DSM 18289</strain>
    </source>
</reference>
<dbReference type="RefSeq" id="WP_097151447.1">
    <property type="nucleotide sequence ID" value="NZ_OBEL01000001.1"/>
</dbReference>
<dbReference type="EMBL" id="OBEL01000001">
    <property type="protein sequence ID" value="SNZ05293.1"/>
    <property type="molecule type" value="Genomic_DNA"/>
</dbReference>
<keyword evidence="2" id="KW-1185">Reference proteome</keyword>